<evidence type="ECO:0000313" key="2">
    <source>
        <dbReference type="Proteomes" id="UP000681720"/>
    </source>
</evidence>
<dbReference type="AlphaFoldDB" id="A0A8S3GWR2"/>
<dbReference type="Proteomes" id="UP000681720">
    <property type="component" value="Unassembled WGS sequence"/>
</dbReference>
<accession>A0A8S3GWR2</accession>
<dbReference type="InterPro" id="IPR023213">
    <property type="entry name" value="CAT-like_dom_sf"/>
</dbReference>
<evidence type="ECO:0000313" key="1">
    <source>
        <dbReference type="EMBL" id="CAF5174259.1"/>
    </source>
</evidence>
<name>A0A8S3GWR2_9BILA</name>
<dbReference type="EMBL" id="CAJOBJ010325360">
    <property type="protein sequence ID" value="CAF5174259.1"/>
    <property type="molecule type" value="Genomic_DNA"/>
</dbReference>
<gene>
    <name evidence="1" type="ORF">GIL414_LOCUS67133</name>
</gene>
<dbReference type="Gene3D" id="3.30.559.10">
    <property type="entry name" value="Chloramphenicol acetyltransferase-like domain"/>
    <property type="match status" value="1"/>
</dbReference>
<protein>
    <submittedName>
        <fullName evidence="1">Uncharacterized protein</fullName>
    </submittedName>
</protein>
<feature type="non-terminal residue" evidence="1">
    <location>
        <position position="1"/>
    </location>
</feature>
<organism evidence="1 2">
    <name type="scientific">Rotaria magnacalcarata</name>
    <dbReference type="NCBI Taxonomy" id="392030"/>
    <lineage>
        <taxon>Eukaryota</taxon>
        <taxon>Metazoa</taxon>
        <taxon>Spiralia</taxon>
        <taxon>Gnathifera</taxon>
        <taxon>Rotifera</taxon>
        <taxon>Eurotatoria</taxon>
        <taxon>Bdelloidea</taxon>
        <taxon>Philodinida</taxon>
        <taxon>Philodinidae</taxon>
        <taxon>Rotaria</taxon>
    </lineage>
</organism>
<reference evidence="1" key="1">
    <citation type="submission" date="2021-02" db="EMBL/GenBank/DDBJ databases">
        <authorList>
            <person name="Nowell W R."/>
        </authorList>
    </citation>
    <scope>NUCLEOTIDE SEQUENCE</scope>
</reference>
<proteinExistence type="predicted"/>
<sequence length="48" mass="5379">VFYRLGSDAITFLVSAYRNSAITDAQALAHTIERTLIEVKMSFMLSNL</sequence>
<comment type="caution">
    <text evidence="1">The sequence shown here is derived from an EMBL/GenBank/DDBJ whole genome shotgun (WGS) entry which is preliminary data.</text>
</comment>